<feature type="repeat" description="TPR" evidence="3">
    <location>
        <begin position="672"/>
        <end position="705"/>
    </location>
</feature>
<feature type="compositionally biased region" description="Low complexity" evidence="4">
    <location>
        <begin position="234"/>
        <end position="263"/>
    </location>
</feature>
<dbReference type="PANTHER" id="PTHR12558:SF13">
    <property type="entry name" value="CELL DIVISION CYCLE PROTEIN 27 HOMOLOG"/>
    <property type="match status" value="1"/>
</dbReference>
<name>A0ABY8EVH4_MALFU</name>
<dbReference type="EMBL" id="CP046236">
    <property type="protein sequence ID" value="WFD48924.1"/>
    <property type="molecule type" value="Genomic_DNA"/>
</dbReference>
<keyword evidence="1 3" id="KW-0802">TPR repeat</keyword>
<feature type="compositionally biased region" description="Low complexity" evidence="4">
    <location>
        <begin position="367"/>
        <end position="380"/>
    </location>
</feature>
<feature type="region of interest" description="Disordered" evidence="4">
    <location>
        <begin position="231"/>
        <end position="263"/>
    </location>
</feature>
<feature type="compositionally biased region" description="Polar residues" evidence="4">
    <location>
        <begin position="355"/>
        <end position="364"/>
    </location>
</feature>
<feature type="repeat" description="TPR" evidence="3">
    <location>
        <begin position="180"/>
        <end position="213"/>
    </location>
</feature>
<evidence type="ECO:0000256" key="2">
    <source>
        <dbReference type="ARBA" id="ARBA00038210"/>
    </source>
</evidence>
<keyword evidence="6" id="KW-1185">Reference proteome</keyword>
<dbReference type="SMART" id="SM00028">
    <property type="entry name" value="TPR"/>
    <property type="match status" value="6"/>
</dbReference>
<reference evidence="5 6" key="1">
    <citation type="journal article" date="2020" name="Elife">
        <title>Loss of centromere function drives karyotype evolution in closely related Malassezia species.</title>
        <authorList>
            <person name="Sankaranarayanan S.R."/>
            <person name="Ianiri G."/>
            <person name="Coelho M.A."/>
            <person name="Reza M.H."/>
            <person name="Thimmappa B.C."/>
            <person name="Ganguly P."/>
            <person name="Vadnala R.N."/>
            <person name="Sun S."/>
            <person name="Siddharthan R."/>
            <person name="Tellgren-Roth C."/>
            <person name="Dawson T.L."/>
            <person name="Heitman J."/>
            <person name="Sanyal K."/>
        </authorList>
    </citation>
    <scope>NUCLEOTIDE SEQUENCE [LARGE SCALE GENOMIC DNA]</scope>
    <source>
        <strain evidence="5">CBS14141</strain>
    </source>
</reference>
<dbReference type="Proteomes" id="UP000818624">
    <property type="component" value="Chromosome 3"/>
</dbReference>
<feature type="region of interest" description="Disordered" evidence="4">
    <location>
        <begin position="285"/>
        <end position="452"/>
    </location>
</feature>
<dbReference type="PANTHER" id="PTHR12558">
    <property type="entry name" value="CELL DIVISION CYCLE 16,23,27"/>
    <property type="match status" value="1"/>
</dbReference>
<comment type="similarity">
    <text evidence="2">Belongs to the APC3/CDC27 family.</text>
</comment>
<proteinExistence type="inferred from homology"/>
<protein>
    <submittedName>
        <fullName evidence="5">Anaphase-promoting complex subunit cdc27</fullName>
    </submittedName>
</protein>
<evidence type="ECO:0000256" key="1">
    <source>
        <dbReference type="ARBA" id="ARBA00022803"/>
    </source>
</evidence>
<dbReference type="Gene3D" id="1.25.40.10">
    <property type="entry name" value="Tetratricopeptide repeat domain"/>
    <property type="match status" value="4"/>
</dbReference>
<feature type="compositionally biased region" description="Pro residues" evidence="4">
    <location>
        <begin position="328"/>
        <end position="342"/>
    </location>
</feature>
<evidence type="ECO:0000256" key="4">
    <source>
        <dbReference type="SAM" id="MobiDB-lite"/>
    </source>
</evidence>
<organism evidence="5 6">
    <name type="scientific">Malassezia furfur</name>
    <name type="common">Pityriasis versicolor infection agent</name>
    <name type="synonym">Pityrosporum furfur</name>
    <dbReference type="NCBI Taxonomy" id="55194"/>
    <lineage>
        <taxon>Eukaryota</taxon>
        <taxon>Fungi</taxon>
        <taxon>Dikarya</taxon>
        <taxon>Basidiomycota</taxon>
        <taxon>Ustilaginomycotina</taxon>
        <taxon>Malasseziomycetes</taxon>
        <taxon>Malasseziales</taxon>
        <taxon>Malasseziaceae</taxon>
        <taxon>Malassezia</taxon>
    </lineage>
</organism>
<gene>
    <name evidence="5" type="primary">CDC27</name>
    <name evidence="5" type="ORF">GLX27_003597</name>
</gene>
<feature type="compositionally biased region" description="Basic and acidic residues" evidence="4">
    <location>
        <begin position="381"/>
        <end position="395"/>
    </location>
</feature>
<dbReference type="InterPro" id="IPR019734">
    <property type="entry name" value="TPR_rpt"/>
</dbReference>
<dbReference type="InterPro" id="IPR011990">
    <property type="entry name" value="TPR-like_helical_dom_sf"/>
</dbReference>
<dbReference type="PROSITE" id="PS50005">
    <property type="entry name" value="TPR"/>
    <property type="match status" value="2"/>
</dbReference>
<accession>A0ABY8EVH4</accession>
<evidence type="ECO:0000256" key="3">
    <source>
        <dbReference type="PROSITE-ProRule" id="PRU00339"/>
    </source>
</evidence>
<sequence>MRAGPSARPAHALPPGTRARHAQHLAGLAESYLHITDAPSGAVVTAPDWASATLYATHALALDADSVLARRVLATCYMMGGTELVFPFAPSSLSVAPSLAGAAAPTRAGALAAVHLLQRGARATFADVPSARVYATACTVLGRFRDAQEALEWTSAHADVAPSAVAKPRAGRDGTDIYTSQVRTQLGRIAMKQARYSDAAAYFTEARQLDPLNWGAYTGLCDMGMAPTGAEAFPEPAGTPAAASTSAGDAASGSMGPIAASTSTSAAPAGAASVGAAAASGALKRARAAREPTPTEARAADARPMRPVRRVTPRAAALRSGMARTNAVPPPPQDTTVPPVPSVPRRAPSAEARTLSASRNTNQADVGRAASAAASGAPAKPEARRAPVRRAETRPVRGRAPSAVARTDSGLRRVPPRAEAPAEAPVRRAPPRAVPEVRAPSAEASERVRPETDSERYTYALLRDLGEVYRLVRLFRGREAVALLDPAAVPPGSLRAAHRHTASVHCLLGRALHDASEYAQAETHFACAREQEPYLLMHMDIYSLVLFQLHREVALAALAQDLLAVDPRAAVAHIAAGNTWSLQHQHDAAYQCFVQATLVSPECAYAYTLAGYEALELEQPRRAVRLFRCARRCDRRHWNALAGLGQVYLREGQAALASEAYAEAFLINSANPVLLDLLGYALEQAGDAEGALAVYQRAIEMNPKAAMTRLKKAQLLLRTARARGTALSARECAQRRAAAHTELLKVCALAPMEPQVHLLLARSYMRLGGGRFAYDAHAAPDEHTPPSSPGAVHDAQLPQQYASEIAHHLATAIDLDPRCVREVSAMGEGTKLALHAHGNTSIAEDDHEDTQAYDGAFLASDGESIDGDALLLDGTPAVLHYDSSGSADMQASRSFAYEPMVQ</sequence>
<evidence type="ECO:0000313" key="5">
    <source>
        <dbReference type="EMBL" id="WFD48924.1"/>
    </source>
</evidence>
<dbReference type="Pfam" id="PF13428">
    <property type="entry name" value="TPR_14"/>
    <property type="match status" value="1"/>
</dbReference>
<dbReference type="SUPFAM" id="SSF48452">
    <property type="entry name" value="TPR-like"/>
    <property type="match status" value="1"/>
</dbReference>
<evidence type="ECO:0000313" key="6">
    <source>
        <dbReference type="Proteomes" id="UP000818624"/>
    </source>
</evidence>